<gene>
    <name evidence="2" type="ORF">SAMN04487955_103240</name>
</gene>
<evidence type="ECO:0000259" key="1">
    <source>
        <dbReference type="Pfam" id="PF01814"/>
    </source>
</evidence>
<dbReference type="OrthoDB" id="7349010at2"/>
<keyword evidence="3" id="KW-1185">Reference proteome</keyword>
<reference evidence="3" key="1">
    <citation type="submission" date="2016-10" db="EMBL/GenBank/DDBJ databases">
        <authorList>
            <person name="Varghese N."/>
            <person name="Submissions S."/>
        </authorList>
    </citation>
    <scope>NUCLEOTIDE SEQUENCE [LARGE SCALE GENOMIC DNA]</scope>
    <source>
        <strain evidence="3">CGMCC 1.6981</strain>
    </source>
</reference>
<dbReference type="Proteomes" id="UP000198693">
    <property type="component" value="Unassembled WGS sequence"/>
</dbReference>
<organism evidence="2 3">
    <name type="scientific">Halomonas korlensis</name>
    <dbReference type="NCBI Taxonomy" id="463301"/>
    <lineage>
        <taxon>Bacteria</taxon>
        <taxon>Pseudomonadati</taxon>
        <taxon>Pseudomonadota</taxon>
        <taxon>Gammaproteobacteria</taxon>
        <taxon>Oceanospirillales</taxon>
        <taxon>Halomonadaceae</taxon>
        <taxon>Halomonas</taxon>
    </lineage>
</organism>
<feature type="domain" description="Hemerythrin-like" evidence="1">
    <location>
        <begin position="7"/>
        <end position="140"/>
    </location>
</feature>
<dbReference type="STRING" id="463301.SAMN04487955_103240"/>
<proteinExistence type="predicted"/>
<name>A0A1I7GTQ2_9GAMM</name>
<dbReference type="EMBL" id="FPBP01000003">
    <property type="protein sequence ID" value="SFU51804.1"/>
    <property type="molecule type" value="Genomic_DNA"/>
</dbReference>
<dbReference type="InterPro" id="IPR012312">
    <property type="entry name" value="Hemerythrin-like"/>
</dbReference>
<dbReference type="AlphaFoldDB" id="A0A1I7GTQ2"/>
<evidence type="ECO:0000313" key="2">
    <source>
        <dbReference type="EMBL" id="SFU51804.1"/>
    </source>
</evidence>
<dbReference type="Gene3D" id="1.20.120.520">
    <property type="entry name" value="nmb1532 protein domain like"/>
    <property type="match status" value="1"/>
</dbReference>
<evidence type="ECO:0000313" key="3">
    <source>
        <dbReference type="Proteomes" id="UP000198693"/>
    </source>
</evidence>
<protein>
    <submittedName>
        <fullName evidence="2">Hemerythrin-like domain-containing protein</fullName>
    </submittedName>
</protein>
<sequence>MKAILLERLHADHYRYEALLCILDRQLHIAACEEVPDYSLLAQLFHYLTEQPGEWHHRVEDQLFKRLAERHPESHEILEVLIEEHRRIDIYGRELENKARNLGNASEAEMDFTTLSLARAFSELYHHHLHTENHRVFPMLETSLSAAELDNMELEVSLKTPAEGSPGFQKLYRQIAEGRAGLQLGAGEQADFCPLCDARPEGIPTP</sequence>
<accession>A0A1I7GTQ2</accession>
<dbReference type="RefSeq" id="WP_089793907.1">
    <property type="nucleotide sequence ID" value="NZ_FPBP01000003.1"/>
</dbReference>
<dbReference type="Pfam" id="PF01814">
    <property type="entry name" value="Hemerythrin"/>
    <property type="match status" value="1"/>
</dbReference>